<dbReference type="InterPro" id="IPR001647">
    <property type="entry name" value="HTH_TetR"/>
</dbReference>
<dbReference type="InterPro" id="IPR009057">
    <property type="entry name" value="Homeodomain-like_sf"/>
</dbReference>
<evidence type="ECO:0000313" key="8">
    <source>
        <dbReference type="Proteomes" id="UP000269289"/>
    </source>
</evidence>
<dbReference type="EMBL" id="RFFI01000066">
    <property type="protein sequence ID" value="RMI08943.1"/>
    <property type="molecule type" value="Genomic_DNA"/>
</dbReference>
<dbReference type="InterPro" id="IPR050109">
    <property type="entry name" value="HTH-type_TetR-like_transc_reg"/>
</dbReference>
<keyword evidence="3" id="KW-0804">Transcription</keyword>
<dbReference type="PRINTS" id="PR00455">
    <property type="entry name" value="HTHTETR"/>
</dbReference>
<dbReference type="GO" id="GO:0000976">
    <property type="term" value="F:transcription cis-regulatory region binding"/>
    <property type="evidence" value="ECO:0007669"/>
    <property type="project" value="TreeGrafter"/>
</dbReference>
<feature type="DNA-binding region" description="H-T-H motif" evidence="4">
    <location>
        <begin position="124"/>
        <end position="143"/>
    </location>
</feature>
<dbReference type="PROSITE" id="PS50977">
    <property type="entry name" value="HTH_TETR_2"/>
    <property type="match status" value="1"/>
</dbReference>
<accession>A0A3M2JBP5</accession>
<dbReference type="PANTHER" id="PTHR30055:SF234">
    <property type="entry name" value="HTH-TYPE TRANSCRIPTIONAL REGULATOR BETI"/>
    <property type="match status" value="1"/>
</dbReference>
<dbReference type="AlphaFoldDB" id="A0A3M2JBP5"/>
<evidence type="ECO:0000256" key="1">
    <source>
        <dbReference type="ARBA" id="ARBA00023015"/>
    </source>
</evidence>
<keyword evidence="1" id="KW-0805">Transcription regulation</keyword>
<dbReference type="GO" id="GO:0003700">
    <property type="term" value="F:DNA-binding transcription factor activity"/>
    <property type="evidence" value="ECO:0007669"/>
    <property type="project" value="TreeGrafter"/>
</dbReference>
<protein>
    <submittedName>
        <fullName evidence="7">TetR/AcrR family transcriptional regulator</fullName>
    </submittedName>
</protein>
<comment type="caution">
    <text evidence="7">The sequence shown here is derived from an EMBL/GenBank/DDBJ whole genome shotgun (WGS) entry which is preliminary data.</text>
</comment>
<evidence type="ECO:0000256" key="3">
    <source>
        <dbReference type="ARBA" id="ARBA00023163"/>
    </source>
</evidence>
<keyword evidence="2 4" id="KW-0238">DNA-binding</keyword>
<dbReference type="SUPFAM" id="SSF46689">
    <property type="entry name" value="Homeodomain-like"/>
    <property type="match status" value="1"/>
</dbReference>
<evidence type="ECO:0000256" key="4">
    <source>
        <dbReference type="PROSITE-ProRule" id="PRU00335"/>
    </source>
</evidence>
<gene>
    <name evidence="7" type="ORF">EBM89_12435</name>
</gene>
<dbReference type="Proteomes" id="UP000269289">
    <property type="component" value="Unassembled WGS sequence"/>
</dbReference>
<evidence type="ECO:0000256" key="2">
    <source>
        <dbReference type="ARBA" id="ARBA00023125"/>
    </source>
</evidence>
<reference evidence="7 8" key="1">
    <citation type="submission" date="2018-10" db="EMBL/GenBank/DDBJ databases">
        <title>Isolation, diversity and antifungal activity of actinobacteria from wheat.</title>
        <authorList>
            <person name="Han C."/>
        </authorList>
    </citation>
    <scope>NUCLEOTIDE SEQUENCE [LARGE SCALE GENOMIC DNA]</scope>
    <source>
        <strain evidence="7 8">NEAU-YY56</strain>
    </source>
</reference>
<proteinExistence type="predicted"/>
<feature type="region of interest" description="Disordered" evidence="5">
    <location>
        <begin position="1"/>
        <end position="56"/>
    </location>
</feature>
<name>A0A3M2JBP5_9CELL</name>
<evidence type="ECO:0000313" key="7">
    <source>
        <dbReference type="EMBL" id="RMI08943.1"/>
    </source>
</evidence>
<organism evidence="7 8">
    <name type="scientific">Cellulomonas triticagri</name>
    <dbReference type="NCBI Taxonomy" id="2483352"/>
    <lineage>
        <taxon>Bacteria</taxon>
        <taxon>Bacillati</taxon>
        <taxon>Actinomycetota</taxon>
        <taxon>Actinomycetes</taxon>
        <taxon>Micrococcales</taxon>
        <taxon>Cellulomonadaceae</taxon>
        <taxon>Cellulomonas</taxon>
    </lineage>
</organism>
<evidence type="ECO:0000259" key="6">
    <source>
        <dbReference type="PROSITE" id="PS50977"/>
    </source>
</evidence>
<sequence>MGPGHLVAQAPDRAEAHLAALTPPRRTARTSKAPSGSAPSADPHGAFARPVPHPPGDLRHLRPVSARLHPVHGCTACTHLLTVLDVTLPSPVTDRRAALKARSRQAILAAADALLRERGDAQFSVDELAARADVARRTVFNHFDSLDDVVLSTCTARLNEVIHEVQTVASTTPVGDGSRSAMFDELALTLRGADLPEAITYLAGALGPLAEGNDPRAVVLAQEAFSRVADHLSGELVRRYPVADALDVQLLVSSLVHGVAVIALHWCTTTDPAAPDARAAWDSLVDRLIDSVRAGYMPER</sequence>
<dbReference type="Pfam" id="PF00440">
    <property type="entry name" value="TetR_N"/>
    <property type="match status" value="1"/>
</dbReference>
<evidence type="ECO:0000256" key="5">
    <source>
        <dbReference type="SAM" id="MobiDB-lite"/>
    </source>
</evidence>
<feature type="domain" description="HTH tetR-type" evidence="6">
    <location>
        <begin position="101"/>
        <end position="161"/>
    </location>
</feature>
<dbReference type="PANTHER" id="PTHR30055">
    <property type="entry name" value="HTH-TYPE TRANSCRIPTIONAL REGULATOR RUTR"/>
    <property type="match status" value="1"/>
</dbReference>
<dbReference type="Gene3D" id="1.10.357.10">
    <property type="entry name" value="Tetracycline Repressor, domain 2"/>
    <property type="match status" value="1"/>
</dbReference>
<keyword evidence="8" id="KW-1185">Reference proteome</keyword>